<name>A0ABW2S3X4_9NOCA</name>
<protein>
    <recommendedName>
        <fullName evidence="3">DUF4245 domain-containing protein</fullName>
    </recommendedName>
</protein>
<organism evidence="1 2">
    <name type="scientific">Rhodococcus daqingensis</name>
    <dbReference type="NCBI Taxonomy" id="2479363"/>
    <lineage>
        <taxon>Bacteria</taxon>
        <taxon>Bacillati</taxon>
        <taxon>Actinomycetota</taxon>
        <taxon>Actinomycetes</taxon>
        <taxon>Mycobacteriales</taxon>
        <taxon>Nocardiaceae</taxon>
        <taxon>Rhodococcus</taxon>
    </lineage>
</organism>
<dbReference type="RefSeq" id="WP_378408372.1">
    <property type="nucleotide sequence ID" value="NZ_JBHTCS010000025.1"/>
</dbReference>
<dbReference type="EMBL" id="JBHTCS010000025">
    <property type="protein sequence ID" value="MFC7450441.1"/>
    <property type="molecule type" value="Genomic_DNA"/>
</dbReference>
<sequence>MIERRTRPVRAAVTIVVAIAAAALLTMALAKEIRRPDNAHCLPVEQSIVDAIASRSTARPIAPTAAVAVRDPWIAATASVPFANYYAVAMRFTTADGETAYGVWGLGTDAARSQDGSAVGFGSGRSGLVGVDDAARIWTDWPPGTDMPFAAEGTSVVRAKQCLDLVDR</sequence>
<evidence type="ECO:0000313" key="1">
    <source>
        <dbReference type="EMBL" id="MFC7450441.1"/>
    </source>
</evidence>
<comment type="caution">
    <text evidence="1">The sequence shown here is derived from an EMBL/GenBank/DDBJ whole genome shotgun (WGS) entry which is preliminary data.</text>
</comment>
<accession>A0ABW2S3X4</accession>
<gene>
    <name evidence="1" type="ORF">ACFQS9_21325</name>
</gene>
<keyword evidence="2" id="KW-1185">Reference proteome</keyword>
<dbReference type="Proteomes" id="UP001596484">
    <property type="component" value="Unassembled WGS sequence"/>
</dbReference>
<reference evidence="2" key="1">
    <citation type="journal article" date="2019" name="Int. J. Syst. Evol. Microbiol.">
        <title>The Global Catalogue of Microorganisms (GCM) 10K type strain sequencing project: providing services to taxonomists for standard genome sequencing and annotation.</title>
        <authorList>
            <consortium name="The Broad Institute Genomics Platform"/>
            <consortium name="The Broad Institute Genome Sequencing Center for Infectious Disease"/>
            <person name="Wu L."/>
            <person name="Ma J."/>
        </authorList>
    </citation>
    <scope>NUCLEOTIDE SEQUENCE [LARGE SCALE GENOMIC DNA]</scope>
    <source>
        <strain evidence="2">ICMP 19430</strain>
    </source>
</reference>
<evidence type="ECO:0008006" key="3">
    <source>
        <dbReference type="Google" id="ProtNLM"/>
    </source>
</evidence>
<evidence type="ECO:0000313" key="2">
    <source>
        <dbReference type="Proteomes" id="UP001596484"/>
    </source>
</evidence>
<proteinExistence type="predicted"/>